<dbReference type="Proteomes" id="UP000531251">
    <property type="component" value="Unassembled WGS sequence"/>
</dbReference>
<dbReference type="CDD" id="cd08414">
    <property type="entry name" value="PBP2_LTTR_aromatics_like"/>
    <property type="match status" value="1"/>
</dbReference>
<proteinExistence type="inferred from homology"/>
<name>A0A7X5XXG7_9SPHN</name>
<dbReference type="SUPFAM" id="SSF46785">
    <property type="entry name" value="Winged helix' DNA-binding domain"/>
    <property type="match status" value="1"/>
</dbReference>
<keyword evidence="7" id="KW-1185">Reference proteome</keyword>
<dbReference type="InterPro" id="IPR036388">
    <property type="entry name" value="WH-like_DNA-bd_sf"/>
</dbReference>
<dbReference type="Pfam" id="PF00126">
    <property type="entry name" value="HTH_1"/>
    <property type="match status" value="1"/>
</dbReference>
<dbReference type="InterPro" id="IPR000847">
    <property type="entry name" value="LysR_HTH_N"/>
</dbReference>
<dbReference type="Gene3D" id="3.40.190.10">
    <property type="entry name" value="Periplasmic binding protein-like II"/>
    <property type="match status" value="2"/>
</dbReference>
<reference evidence="6 7" key="1">
    <citation type="submission" date="2020-03" db="EMBL/GenBank/DDBJ databases">
        <title>Genomic Encyclopedia of Type Strains, Phase IV (KMG-IV): sequencing the most valuable type-strain genomes for metagenomic binning, comparative biology and taxonomic classification.</title>
        <authorList>
            <person name="Goeker M."/>
        </authorList>
    </citation>
    <scope>NUCLEOTIDE SEQUENCE [LARGE SCALE GENOMIC DNA]</scope>
    <source>
        <strain evidence="6 7">DSM 7225</strain>
    </source>
</reference>
<dbReference type="GO" id="GO:0003677">
    <property type="term" value="F:DNA binding"/>
    <property type="evidence" value="ECO:0007669"/>
    <property type="project" value="UniProtKB-KW"/>
</dbReference>
<dbReference type="PROSITE" id="PS50931">
    <property type="entry name" value="HTH_LYSR"/>
    <property type="match status" value="1"/>
</dbReference>
<dbReference type="AlphaFoldDB" id="A0A7X5XXG7"/>
<dbReference type="RefSeq" id="WP_167712839.1">
    <property type="nucleotide sequence ID" value="NZ_BAAADY010000012.1"/>
</dbReference>
<gene>
    <name evidence="6" type="ORF">GGR89_001468</name>
</gene>
<keyword evidence="3 6" id="KW-0238">DNA-binding</keyword>
<evidence type="ECO:0000256" key="3">
    <source>
        <dbReference type="ARBA" id="ARBA00023125"/>
    </source>
</evidence>
<dbReference type="PANTHER" id="PTHR30346">
    <property type="entry name" value="TRANSCRIPTIONAL DUAL REGULATOR HCAR-RELATED"/>
    <property type="match status" value="1"/>
</dbReference>
<evidence type="ECO:0000256" key="4">
    <source>
        <dbReference type="ARBA" id="ARBA00023163"/>
    </source>
</evidence>
<accession>A0A7X5XXG7</accession>
<dbReference type="InterPro" id="IPR005119">
    <property type="entry name" value="LysR_subst-bd"/>
</dbReference>
<dbReference type="EMBL" id="JAATJB010000003">
    <property type="protein sequence ID" value="NJB97162.1"/>
    <property type="molecule type" value="Genomic_DNA"/>
</dbReference>
<dbReference type="Pfam" id="PF03466">
    <property type="entry name" value="LysR_substrate"/>
    <property type="match status" value="1"/>
</dbReference>
<evidence type="ECO:0000256" key="2">
    <source>
        <dbReference type="ARBA" id="ARBA00023015"/>
    </source>
</evidence>
<sequence>MSFSIRQLRFALAAADHSSLHRAARALGVEESTLSRNILRLERVIGVKLFIRSRTGVTTTVAGRQFMPQARHLVANSDRLVETMRLAGQGRAGGLAVGFNGPISAGNLRATLFAWRDSNPQVDIEGIEAERLALLAGLDAGAVDLAIIPGEASYQGLRRAAFWSERLLVALPASHRLAEQESVNWTDLRDETFLLTVEDPGPELRDLVLGHLAAFGMSPRIRMRCVSREWIMSVLGGGIGVTITYEGASGAQYPDVVLREVHDAHGRTLIGYSAYWRKASDNPALRRFLTFVRNRYSLAFEID</sequence>
<evidence type="ECO:0000313" key="6">
    <source>
        <dbReference type="EMBL" id="NJB97162.1"/>
    </source>
</evidence>
<evidence type="ECO:0000313" key="7">
    <source>
        <dbReference type="Proteomes" id="UP000531251"/>
    </source>
</evidence>
<dbReference type="Gene3D" id="1.10.10.10">
    <property type="entry name" value="Winged helix-like DNA-binding domain superfamily/Winged helix DNA-binding domain"/>
    <property type="match status" value="1"/>
</dbReference>
<dbReference type="InterPro" id="IPR036390">
    <property type="entry name" value="WH_DNA-bd_sf"/>
</dbReference>
<evidence type="ECO:0000259" key="5">
    <source>
        <dbReference type="PROSITE" id="PS50931"/>
    </source>
</evidence>
<feature type="domain" description="HTH lysR-type" evidence="5">
    <location>
        <begin position="3"/>
        <end position="60"/>
    </location>
</feature>
<comment type="similarity">
    <text evidence="1">Belongs to the LysR transcriptional regulatory family.</text>
</comment>
<keyword evidence="4" id="KW-0804">Transcription</keyword>
<organism evidence="6 7">
    <name type="scientific">Sphingomonas trueperi</name>
    <dbReference type="NCBI Taxonomy" id="53317"/>
    <lineage>
        <taxon>Bacteria</taxon>
        <taxon>Pseudomonadati</taxon>
        <taxon>Pseudomonadota</taxon>
        <taxon>Alphaproteobacteria</taxon>
        <taxon>Sphingomonadales</taxon>
        <taxon>Sphingomonadaceae</taxon>
        <taxon>Sphingomonas</taxon>
    </lineage>
</organism>
<comment type="caution">
    <text evidence="6">The sequence shown here is derived from an EMBL/GenBank/DDBJ whole genome shotgun (WGS) entry which is preliminary data.</text>
</comment>
<protein>
    <submittedName>
        <fullName evidence="6">DNA-binding transcriptional LysR family regulator</fullName>
    </submittedName>
</protein>
<dbReference type="GO" id="GO:0003700">
    <property type="term" value="F:DNA-binding transcription factor activity"/>
    <property type="evidence" value="ECO:0007669"/>
    <property type="project" value="InterPro"/>
</dbReference>
<keyword evidence="2" id="KW-0805">Transcription regulation</keyword>
<dbReference type="GO" id="GO:0032993">
    <property type="term" value="C:protein-DNA complex"/>
    <property type="evidence" value="ECO:0007669"/>
    <property type="project" value="TreeGrafter"/>
</dbReference>
<dbReference type="SUPFAM" id="SSF53850">
    <property type="entry name" value="Periplasmic binding protein-like II"/>
    <property type="match status" value="1"/>
</dbReference>
<evidence type="ECO:0000256" key="1">
    <source>
        <dbReference type="ARBA" id="ARBA00009437"/>
    </source>
</evidence>
<dbReference type="PANTHER" id="PTHR30346:SF0">
    <property type="entry name" value="HCA OPERON TRANSCRIPTIONAL ACTIVATOR HCAR"/>
    <property type="match status" value="1"/>
</dbReference>